<protein>
    <recommendedName>
        <fullName evidence="4">Proprotein convertase subtilisin/kexin type 1 inhibitor, like</fullName>
    </recommendedName>
</protein>
<dbReference type="Pfam" id="PF07259">
    <property type="entry name" value="ProSAAS"/>
    <property type="match status" value="1"/>
</dbReference>
<feature type="region of interest" description="Disordered" evidence="1">
    <location>
        <begin position="180"/>
        <end position="215"/>
    </location>
</feature>
<name>A0AAV9SGF9_9TELE</name>
<accession>A0AAV9SGF9</accession>
<reference evidence="2 3" key="1">
    <citation type="submission" date="2021-06" db="EMBL/GenBank/DDBJ databases">
        <authorList>
            <person name="Palmer J.M."/>
        </authorList>
    </citation>
    <scope>NUCLEOTIDE SEQUENCE [LARGE SCALE GENOMIC DNA]</scope>
    <source>
        <strain evidence="2 3">MEX-2019</strain>
        <tissue evidence="2">Muscle</tissue>
    </source>
</reference>
<evidence type="ECO:0000256" key="1">
    <source>
        <dbReference type="SAM" id="MobiDB-lite"/>
    </source>
</evidence>
<feature type="region of interest" description="Disordered" evidence="1">
    <location>
        <begin position="279"/>
        <end position="346"/>
    </location>
</feature>
<feature type="region of interest" description="Disordered" evidence="1">
    <location>
        <begin position="1"/>
        <end position="31"/>
    </location>
</feature>
<dbReference type="InterPro" id="IPR010832">
    <property type="entry name" value="ProSAAS"/>
</dbReference>
<feature type="compositionally biased region" description="Low complexity" evidence="1">
    <location>
        <begin position="13"/>
        <end position="27"/>
    </location>
</feature>
<sequence length="397" mass="44181">MTLLKSSPPLPQEGPSSSSSSPESSLLLPPPSFAVLERQPQSVSPSVCSMASLGLLLLGAALIHATQTLPAARGGGRGLDISANGIRRQRRDLRNRLPYEDQMMPYPAMQAGGGATDPYYQSDDWRGRGIDQALQRLVERGQRREQEEEQRAAYLAALLRLLSEAESVGLVGPGDIEVVEEEEDQEDDQGPPGDFQTPDVADYDETGRGMSMGRPNAPWWDLVEPQLAQALLDRMDPLLVQSLLQRAREQGRTSLGPSRDQDALRRMVAKILSSISPNNAQVMMSSGRRAKRDLSPKGNEPISPAHRRTRRSLDSMAPQSPSNEPPLLRVKRLEDEEEEEEKLRPQVTGLQRMKRIDTMATGDPGEVNHGSRRRRRRAVLNYDPQMLMDQILDYLRE</sequence>
<evidence type="ECO:0008006" key="4">
    <source>
        <dbReference type="Google" id="ProtNLM"/>
    </source>
</evidence>
<gene>
    <name evidence="2" type="ORF">CRENBAI_026850</name>
</gene>
<comment type="caution">
    <text evidence="2">The sequence shown here is derived from an EMBL/GenBank/DDBJ whole genome shotgun (WGS) entry which is preliminary data.</text>
</comment>
<dbReference type="Proteomes" id="UP001311232">
    <property type="component" value="Unassembled WGS sequence"/>
</dbReference>
<evidence type="ECO:0000313" key="2">
    <source>
        <dbReference type="EMBL" id="KAK5620238.1"/>
    </source>
</evidence>
<keyword evidence="3" id="KW-1185">Reference proteome</keyword>
<organism evidence="2 3">
    <name type="scientific">Crenichthys baileyi</name>
    <name type="common">White River springfish</name>
    <dbReference type="NCBI Taxonomy" id="28760"/>
    <lineage>
        <taxon>Eukaryota</taxon>
        <taxon>Metazoa</taxon>
        <taxon>Chordata</taxon>
        <taxon>Craniata</taxon>
        <taxon>Vertebrata</taxon>
        <taxon>Euteleostomi</taxon>
        <taxon>Actinopterygii</taxon>
        <taxon>Neopterygii</taxon>
        <taxon>Teleostei</taxon>
        <taxon>Neoteleostei</taxon>
        <taxon>Acanthomorphata</taxon>
        <taxon>Ovalentaria</taxon>
        <taxon>Atherinomorphae</taxon>
        <taxon>Cyprinodontiformes</taxon>
        <taxon>Goodeidae</taxon>
        <taxon>Crenichthys</taxon>
    </lineage>
</organism>
<feature type="compositionally biased region" description="Acidic residues" evidence="1">
    <location>
        <begin position="180"/>
        <end position="189"/>
    </location>
</feature>
<proteinExistence type="predicted"/>
<evidence type="ECO:0000313" key="3">
    <source>
        <dbReference type="Proteomes" id="UP001311232"/>
    </source>
</evidence>
<dbReference type="AlphaFoldDB" id="A0AAV9SGF9"/>
<dbReference type="GO" id="GO:0004866">
    <property type="term" value="F:endopeptidase inhibitor activity"/>
    <property type="evidence" value="ECO:0007669"/>
    <property type="project" value="InterPro"/>
</dbReference>
<dbReference type="EMBL" id="JAHHUM010000380">
    <property type="protein sequence ID" value="KAK5620238.1"/>
    <property type="molecule type" value="Genomic_DNA"/>
</dbReference>